<dbReference type="EMBL" id="JAJSBI010000037">
    <property type="protein sequence ID" value="MCD9880218.1"/>
    <property type="molecule type" value="Genomic_DNA"/>
</dbReference>
<sequence length="164" mass="18575">MDITLVIEPDPRRTLRISRYLVRPLFLKLTCVSVVGDVLIVSVTGGLHGVVSIALMISTPVILGLTLEWRARLGVRYIRRSRMTAELTEDSLRLSLPDRSSNWRWAAVQRVVDHRDAWLLKLSTHQALILPKEAFTDQQRAEFLAFAERKGFLVAAVASTRSRL</sequence>
<proteinExistence type="predicted"/>
<keyword evidence="1" id="KW-1133">Transmembrane helix</keyword>
<accession>A0A9Q3VUF9</accession>
<feature type="domain" description="YcxB-like C-terminal" evidence="2">
    <location>
        <begin position="97"/>
        <end position="146"/>
    </location>
</feature>
<gene>
    <name evidence="3" type="ORF">LJ657_43040</name>
</gene>
<dbReference type="InterPro" id="IPR025588">
    <property type="entry name" value="YcxB-like_C"/>
</dbReference>
<evidence type="ECO:0000313" key="4">
    <source>
        <dbReference type="Proteomes" id="UP001108029"/>
    </source>
</evidence>
<comment type="caution">
    <text evidence="3">The sequence shown here is derived from an EMBL/GenBank/DDBJ whole genome shotgun (WGS) entry which is preliminary data.</text>
</comment>
<dbReference type="Proteomes" id="UP001108029">
    <property type="component" value="Unassembled WGS sequence"/>
</dbReference>
<keyword evidence="1" id="KW-0472">Membrane</keyword>
<feature type="transmembrane region" description="Helical" evidence="1">
    <location>
        <begin position="20"/>
        <end position="41"/>
    </location>
</feature>
<dbReference type="Pfam" id="PF14317">
    <property type="entry name" value="YcxB"/>
    <property type="match status" value="1"/>
</dbReference>
<organism evidence="3 4">
    <name type="scientific">Streptomyces guryensis</name>
    <dbReference type="NCBI Taxonomy" id="2886947"/>
    <lineage>
        <taxon>Bacteria</taxon>
        <taxon>Bacillati</taxon>
        <taxon>Actinomycetota</taxon>
        <taxon>Actinomycetes</taxon>
        <taxon>Kitasatosporales</taxon>
        <taxon>Streptomycetaceae</taxon>
        <taxon>Streptomyces</taxon>
    </lineage>
</organism>
<protein>
    <submittedName>
        <fullName evidence="3">YcxB family protein</fullName>
    </submittedName>
</protein>
<reference evidence="3" key="1">
    <citation type="submission" date="2021-12" db="EMBL/GenBank/DDBJ databases">
        <authorList>
            <person name="Lee J.-H."/>
            <person name="Kim S.-B."/>
        </authorList>
    </citation>
    <scope>NUCLEOTIDE SEQUENCE</scope>
    <source>
        <strain evidence="3">NR30</strain>
    </source>
</reference>
<dbReference type="RefSeq" id="WP_232655158.1">
    <property type="nucleotide sequence ID" value="NZ_JAJSBI010000037.1"/>
</dbReference>
<evidence type="ECO:0000259" key="2">
    <source>
        <dbReference type="Pfam" id="PF14317"/>
    </source>
</evidence>
<evidence type="ECO:0000313" key="3">
    <source>
        <dbReference type="EMBL" id="MCD9880218.1"/>
    </source>
</evidence>
<name>A0A9Q3VUF9_9ACTN</name>
<evidence type="ECO:0000256" key="1">
    <source>
        <dbReference type="SAM" id="Phobius"/>
    </source>
</evidence>
<keyword evidence="1" id="KW-0812">Transmembrane</keyword>
<feature type="transmembrane region" description="Helical" evidence="1">
    <location>
        <begin position="47"/>
        <end position="67"/>
    </location>
</feature>
<keyword evidence="4" id="KW-1185">Reference proteome</keyword>
<dbReference type="AlphaFoldDB" id="A0A9Q3VUF9"/>